<evidence type="ECO:0000256" key="1">
    <source>
        <dbReference type="SAM" id="Phobius"/>
    </source>
</evidence>
<sequence>MITKTKKYLYFGVLSISFSTLILEIVLTRIFSVATWYYFAFFAVSLSMFGLAVGGLLVYLHSAFTADKTIVHLFKFSLMFGISIILSILCFLSIPFYPHPTGIGIFSTIFIFLVLALPFTCSGVCICLALTRFPKIIGKVYAFDLAGAAFGAFLVVPVLDSMDAVTAIFLSGALAVLASYLFAKLLNDTSALKKASFAFFAIFLLMMTNYFSHSFRVEWVKMRWDNPLEEHWNAISRVAVYPFQWVKYPYSWGLSKTFKPKRPVGEMMINIDGVSETVMTYFNSLKDIEHLKYDVTFIAHYLRANAKVFIIGIGGGRDVAAAYLFHQPLIIGAEVNDTILSLIKGKYGSFTGHLDKLPGVHLVAGEARSTLTSMHEKFDIIQASCIATWSATTAGAFSLAENSLYTVEAWKIFFNHLTPHGILSFNRWYSPDYPAQLLRLTSLAATTLKELGIADPARHICVIRNEPFPGIMPSGTILVSKSPFLPSDLDKLQAICQKLKFKIVYSPRNNNPYFQKLIDNVGNSKFYKSLPLDLSAPTDNR</sequence>
<dbReference type="InterPro" id="IPR029063">
    <property type="entry name" value="SAM-dependent_MTases_sf"/>
</dbReference>
<dbReference type="SUPFAM" id="SSF53335">
    <property type="entry name" value="S-adenosyl-L-methionine-dependent methyltransferases"/>
    <property type="match status" value="1"/>
</dbReference>
<accession>A0A7V0IAH4</accession>
<feature type="transmembrane region" description="Helical" evidence="1">
    <location>
        <begin position="37"/>
        <end position="61"/>
    </location>
</feature>
<feature type="transmembrane region" description="Helical" evidence="1">
    <location>
        <begin position="103"/>
        <end position="128"/>
    </location>
</feature>
<feature type="transmembrane region" description="Helical" evidence="1">
    <location>
        <begin position="195"/>
        <end position="212"/>
    </location>
</feature>
<feature type="transmembrane region" description="Helical" evidence="1">
    <location>
        <begin position="9"/>
        <end position="31"/>
    </location>
</feature>
<dbReference type="Proteomes" id="UP000885706">
    <property type="component" value="Unassembled WGS sequence"/>
</dbReference>
<gene>
    <name evidence="2" type="ORF">ENF30_02820</name>
</gene>
<reference evidence="2" key="1">
    <citation type="journal article" date="2020" name="mSystems">
        <title>Genome- and Community-Level Interaction Insights into Carbon Utilization and Element Cycling Functions of Hydrothermarchaeota in Hydrothermal Sediment.</title>
        <authorList>
            <person name="Zhou Z."/>
            <person name="Liu Y."/>
            <person name="Xu W."/>
            <person name="Pan J."/>
            <person name="Luo Z.H."/>
            <person name="Li M."/>
        </authorList>
    </citation>
    <scope>NUCLEOTIDE SEQUENCE [LARGE SCALE GENOMIC DNA]</scope>
    <source>
        <strain evidence="2">HyVt-113</strain>
    </source>
</reference>
<feature type="non-terminal residue" evidence="2">
    <location>
        <position position="541"/>
    </location>
</feature>
<evidence type="ECO:0008006" key="3">
    <source>
        <dbReference type="Google" id="ProtNLM"/>
    </source>
</evidence>
<keyword evidence="1" id="KW-0472">Membrane</keyword>
<feature type="transmembrane region" description="Helical" evidence="1">
    <location>
        <begin position="140"/>
        <end position="159"/>
    </location>
</feature>
<name>A0A7V0IAH4_DESA2</name>
<organism evidence="2">
    <name type="scientific">Desulfofervidus auxilii</name>
    <dbReference type="NCBI Taxonomy" id="1621989"/>
    <lineage>
        <taxon>Bacteria</taxon>
        <taxon>Pseudomonadati</taxon>
        <taxon>Thermodesulfobacteriota</taxon>
        <taxon>Candidatus Desulfofervidia</taxon>
        <taxon>Candidatus Desulfofervidales</taxon>
        <taxon>Candidatus Desulfofervidaceae</taxon>
        <taxon>Candidatus Desulfofervidus</taxon>
    </lineage>
</organism>
<protein>
    <recommendedName>
        <fullName evidence="3">Spermidine synthase</fullName>
    </recommendedName>
</protein>
<feature type="transmembrane region" description="Helical" evidence="1">
    <location>
        <begin position="165"/>
        <end position="183"/>
    </location>
</feature>
<comment type="caution">
    <text evidence="2">The sequence shown here is derived from an EMBL/GenBank/DDBJ whole genome shotgun (WGS) entry which is preliminary data.</text>
</comment>
<proteinExistence type="predicted"/>
<feature type="transmembrane region" description="Helical" evidence="1">
    <location>
        <begin position="73"/>
        <end position="97"/>
    </location>
</feature>
<dbReference type="Gene3D" id="3.40.50.150">
    <property type="entry name" value="Vaccinia Virus protein VP39"/>
    <property type="match status" value="1"/>
</dbReference>
<dbReference type="AlphaFoldDB" id="A0A7V0IAH4"/>
<keyword evidence="1" id="KW-1133">Transmembrane helix</keyword>
<keyword evidence="1" id="KW-0812">Transmembrane</keyword>
<dbReference type="EMBL" id="DQWQ01000122">
    <property type="protein sequence ID" value="HDD35714.1"/>
    <property type="molecule type" value="Genomic_DNA"/>
</dbReference>
<evidence type="ECO:0000313" key="2">
    <source>
        <dbReference type="EMBL" id="HDD35714.1"/>
    </source>
</evidence>